<dbReference type="Proteomes" id="UP000779507">
    <property type="component" value="Unassembled WGS sequence"/>
</dbReference>
<proteinExistence type="predicted"/>
<organism evidence="1 2">
    <name type="scientific">Hymenobacter caeli</name>
    <dbReference type="NCBI Taxonomy" id="2735894"/>
    <lineage>
        <taxon>Bacteria</taxon>
        <taxon>Pseudomonadati</taxon>
        <taxon>Bacteroidota</taxon>
        <taxon>Cytophagia</taxon>
        <taxon>Cytophagales</taxon>
        <taxon>Hymenobacteraceae</taxon>
        <taxon>Hymenobacter</taxon>
    </lineage>
</organism>
<evidence type="ECO:0000313" key="2">
    <source>
        <dbReference type="Proteomes" id="UP000779507"/>
    </source>
</evidence>
<evidence type="ECO:0000313" key="1">
    <source>
        <dbReference type="EMBL" id="NRT20864.1"/>
    </source>
</evidence>
<sequence length="58" mass="6807">MGTLVVWDDWFSGHGAHLSRAQLRADPHLRPRWEGALPRDPRHPEHDTTRLAVFERVR</sequence>
<gene>
    <name evidence="1" type="ORF">HNP98_003708</name>
</gene>
<accession>A0ABX2FUR5</accession>
<reference evidence="1 2" key="1">
    <citation type="submission" date="2020-05" db="EMBL/GenBank/DDBJ databases">
        <title>Genomic Encyclopedia of Type Strains, Phase IV (KMG-V): Genome sequencing to study the core and pangenomes of soil and plant-associated prokaryotes.</title>
        <authorList>
            <person name="Whitman W."/>
        </authorList>
    </citation>
    <scope>NUCLEOTIDE SEQUENCE [LARGE SCALE GENOMIC DNA]</scope>
    <source>
        <strain evidence="1 2">9A</strain>
    </source>
</reference>
<keyword evidence="2" id="KW-1185">Reference proteome</keyword>
<dbReference type="RefSeq" id="WP_173811629.1">
    <property type="nucleotide sequence ID" value="NZ_JABSNP010000021.1"/>
</dbReference>
<protein>
    <submittedName>
        <fullName evidence="1">Uncharacterized protein</fullName>
    </submittedName>
</protein>
<comment type="caution">
    <text evidence="1">The sequence shown here is derived from an EMBL/GenBank/DDBJ whole genome shotgun (WGS) entry which is preliminary data.</text>
</comment>
<dbReference type="EMBL" id="JABSNP010000021">
    <property type="protein sequence ID" value="NRT20864.1"/>
    <property type="molecule type" value="Genomic_DNA"/>
</dbReference>
<name>A0ABX2FUR5_9BACT</name>